<sequence length="141" mass="16524">MTSNYAIKAYSFRDVDYYMERIPETIVKKLSEEERTKLKGLIASTLPQPAPKLIDLRFEINLIVARYFFVLFVGNDRYAKLYTNQRISQDSQQYRLTSAWRRFAHRLTAVLLFLIINLMTSVCIIAFAYLTARFLGFHPLA</sequence>
<dbReference type="EMBL" id="JACJPY010000067">
    <property type="protein sequence ID" value="MBD2151803.1"/>
    <property type="molecule type" value="Genomic_DNA"/>
</dbReference>
<reference evidence="2" key="2">
    <citation type="submission" date="2020-08" db="EMBL/GenBank/DDBJ databases">
        <authorList>
            <person name="Chen M."/>
            <person name="Teng W."/>
            <person name="Zhao L."/>
            <person name="Hu C."/>
            <person name="Zhou Y."/>
            <person name="Han B."/>
            <person name="Song L."/>
            <person name="Shu W."/>
        </authorList>
    </citation>
    <scope>NUCLEOTIDE SEQUENCE</scope>
    <source>
        <strain evidence="2">FACHB-1277</strain>
    </source>
</reference>
<evidence type="ECO:0000313" key="2">
    <source>
        <dbReference type="EMBL" id="MBD2151803.1"/>
    </source>
</evidence>
<dbReference type="RefSeq" id="WP_190352220.1">
    <property type="nucleotide sequence ID" value="NZ_JACJPY010000067.1"/>
</dbReference>
<keyword evidence="1" id="KW-0812">Transmembrane</keyword>
<keyword evidence="1" id="KW-0472">Membrane</keyword>
<evidence type="ECO:0000313" key="3">
    <source>
        <dbReference type="Proteomes" id="UP000631421"/>
    </source>
</evidence>
<dbReference type="AlphaFoldDB" id="A0A926Z7L1"/>
<organism evidence="2 3">
    <name type="scientific">Pseudanabaena cinerea FACHB-1277</name>
    <dbReference type="NCBI Taxonomy" id="2949581"/>
    <lineage>
        <taxon>Bacteria</taxon>
        <taxon>Bacillati</taxon>
        <taxon>Cyanobacteriota</taxon>
        <taxon>Cyanophyceae</taxon>
        <taxon>Pseudanabaenales</taxon>
        <taxon>Pseudanabaenaceae</taxon>
        <taxon>Pseudanabaena</taxon>
        <taxon>Pseudanabaena cinerea</taxon>
    </lineage>
</organism>
<accession>A0A926Z7L1</accession>
<feature type="transmembrane region" description="Helical" evidence="1">
    <location>
        <begin position="107"/>
        <end position="130"/>
    </location>
</feature>
<proteinExistence type="predicted"/>
<name>A0A926Z7L1_9CYAN</name>
<dbReference type="Proteomes" id="UP000631421">
    <property type="component" value="Unassembled WGS sequence"/>
</dbReference>
<keyword evidence="1" id="KW-1133">Transmembrane helix</keyword>
<keyword evidence="3" id="KW-1185">Reference proteome</keyword>
<evidence type="ECO:0000256" key="1">
    <source>
        <dbReference type="SAM" id="Phobius"/>
    </source>
</evidence>
<gene>
    <name evidence="2" type="ORF">H6F44_16980</name>
</gene>
<reference evidence="2" key="1">
    <citation type="journal article" date="2015" name="ISME J.">
        <title>Draft Genome Sequence of Streptomyces incarnatus NRRL8089, which Produces the Nucleoside Antibiotic Sinefungin.</title>
        <authorList>
            <person name="Oshima K."/>
            <person name="Hattori M."/>
            <person name="Shimizu H."/>
            <person name="Fukuda K."/>
            <person name="Nemoto M."/>
            <person name="Inagaki K."/>
            <person name="Tamura T."/>
        </authorList>
    </citation>
    <scope>NUCLEOTIDE SEQUENCE</scope>
    <source>
        <strain evidence="2">FACHB-1277</strain>
    </source>
</reference>
<protein>
    <submittedName>
        <fullName evidence="2">Uncharacterized protein</fullName>
    </submittedName>
</protein>
<comment type="caution">
    <text evidence="2">The sequence shown here is derived from an EMBL/GenBank/DDBJ whole genome shotgun (WGS) entry which is preliminary data.</text>
</comment>